<gene>
    <name evidence="6" type="ORF">OBO34_08590</name>
</gene>
<comment type="caution">
    <text evidence="6">The sequence shown here is derived from an EMBL/GenBank/DDBJ whole genome shotgun (WGS) entry which is preliminary data.</text>
</comment>
<dbReference type="InterPro" id="IPR006176">
    <property type="entry name" value="3-OHacyl-CoA_DH_NAD-bd"/>
</dbReference>
<dbReference type="Gene3D" id="1.10.1040.10">
    <property type="entry name" value="N-(1-d-carboxylethyl)-l-norvaline Dehydrogenase, domain 2"/>
    <property type="match status" value="1"/>
</dbReference>
<dbReference type="PANTHER" id="PTHR48075">
    <property type="entry name" value="3-HYDROXYACYL-COA DEHYDROGENASE FAMILY PROTEIN"/>
    <property type="match status" value="1"/>
</dbReference>
<evidence type="ECO:0000259" key="5">
    <source>
        <dbReference type="Pfam" id="PF02737"/>
    </source>
</evidence>
<keyword evidence="7" id="KW-1185">Reference proteome</keyword>
<evidence type="ECO:0000313" key="7">
    <source>
        <dbReference type="Proteomes" id="UP001065549"/>
    </source>
</evidence>
<dbReference type="PIRSF" id="PIRSF000105">
    <property type="entry name" value="HCDH"/>
    <property type="match status" value="1"/>
</dbReference>
<keyword evidence="3" id="KW-0560">Oxidoreductase</keyword>
<dbReference type="InterPro" id="IPR022694">
    <property type="entry name" value="3-OHacyl-CoA_DH"/>
</dbReference>
<comment type="similarity">
    <text evidence="2">Belongs to the 3-hydroxyacyl-CoA dehydrogenase family.</text>
</comment>
<name>A0A9J6QVV0_9FIRM</name>
<accession>A0A9J6QVV0</accession>
<dbReference type="EMBL" id="JAOSHN010000003">
    <property type="protein sequence ID" value="MCU7378414.1"/>
    <property type="molecule type" value="Genomic_DNA"/>
</dbReference>
<comment type="pathway">
    <text evidence="1">Lipid metabolism; butanoate metabolism.</text>
</comment>
<dbReference type="SUPFAM" id="SSF51735">
    <property type="entry name" value="NAD(P)-binding Rossmann-fold domains"/>
    <property type="match status" value="1"/>
</dbReference>
<dbReference type="PANTHER" id="PTHR48075:SF5">
    <property type="entry name" value="3-HYDROXYBUTYRYL-COA DEHYDROGENASE"/>
    <property type="match status" value="1"/>
</dbReference>
<organism evidence="6 7">
    <name type="scientific">Hominibacterium faecale</name>
    <dbReference type="NCBI Taxonomy" id="2839743"/>
    <lineage>
        <taxon>Bacteria</taxon>
        <taxon>Bacillati</taxon>
        <taxon>Bacillota</taxon>
        <taxon>Clostridia</taxon>
        <taxon>Peptostreptococcales</taxon>
        <taxon>Anaerovoracaceae</taxon>
        <taxon>Hominibacterium</taxon>
    </lineage>
</organism>
<feature type="domain" description="3-hydroxyacyl-CoA dehydrogenase C-terminal" evidence="4">
    <location>
        <begin position="189"/>
        <end position="285"/>
    </location>
</feature>
<dbReference type="Proteomes" id="UP001065549">
    <property type="component" value="Unassembled WGS sequence"/>
</dbReference>
<dbReference type="InterPro" id="IPR006108">
    <property type="entry name" value="3HC_DH_C"/>
</dbReference>
<dbReference type="RefSeq" id="WP_148396544.1">
    <property type="nucleotide sequence ID" value="NZ_JAJAGH010000007.1"/>
</dbReference>
<dbReference type="AlphaFoldDB" id="A0A9J6QVV0"/>
<evidence type="ECO:0000259" key="4">
    <source>
        <dbReference type="Pfam" id="PF00725"/>
    </source>
</evidence>
<evidence type="ECO:0000256" key="3">
    <source>
        <dbReference type="ARBA" id="ARBA00023002"/>
    </source>
</evidence>
<feature type="domain" description="3-hydroxyacyl-CoA dehydrogenase NAD binding" evidence="5">
    <location>
        <begin position="7"/>
        <end position="184"/>
    </location>
</feature>
<dbReference type="Gene3D" id="3.40.50.720">
    <property type="entry name" value="NAD(P)-binding Rossmann-like Domain"/>
    <property type="match status" value="1"/>
</dbReference>
<dbReference type="InterPro" id="IPR036291">
    <property type="entry name" value="NAD(P)-bd_dom_sf"/>
</dbReference>
<dbReference type="GO" id="GO:0070403">
    <property type="term" value="F:NAD+ binding"/>
    <property type="evidence" value="ECO:0007669"/>
    <property type="project" value="InterPro"/>
</dbReference>
<dbReference type="Pfam" id="PF02737">
    <property type="entry name" value="3HCDH_N"/>
    <property type="match status" value="1"/>
</dbReference>
<proteinExistence type="inferred from homology"/>
<dbReference type="Pfam" id="PF00725">
    <property type="entry name" value="3HCDH"/>
    <property type="match status" value="1"/>
</dbReference>
<protein>
    <submittedName>
        <fullName evidence="6">3-hydroxyacyl-CoA dehydrogenase NAD-binding domain-containing protein</fullName>
    </submittedName>
</protein>
<dbReference type="InterPro" id="IPR013328">
    <property type="entry name" value="6PGD_dom2"/>
</dbReference>
<dbReference type="GO" id="GO:0006631">
    <property type="term" value="P:fatty acid metabolic process"/>
    <property type="evidence" value="ECO:0007669"/>
    <property type="project" value="InterPro"/>
</dbReference>
<evidence type="ECO:0000256" key="1">
    <source>
        <dbReference type="ARBA" id="ARBA00005086"/>
    </source>
</evidence>
<evidence type="ECO:0000313" key="6">
    <source>
        <dbReference type="EMBL" id="MCU7378414.1"/>
    </source>
</evidence>
<dbReference type="SUPFAM" id="SSF48179">
    <property type="entry name" value="6-phosphogluconate dehydrogenase C-terminal domain-like"/>
    <property type="match status" value="1"/>
</dbReference>
<evidence type="ECO:0000256" key="2">
    <source>
        <dbReference type="ARBA" id="ARBA00009463"/>
    </source>
</evidence>
<sequence length="300" mass="33814">MSKLPQNVTIVGSGTQGSMLAFRSAAFGRKVCLYDLSEEQLSNAMAKIKGWFGDWVDEERLSPDMAATAFSSMRTTSNLEEALRDCDIIIENVPEVLSLKQKVWKELDQAAPAATLLTTNSSSLKASDIGSFVARKDKTFNINFMTPTTDDLVEVMWNDNTSEETREAAIAFLTAQENVPIITKKEIKGFSLNRVWRAIKKESLKLWSEGYITPEDFDRAWMLEWGTPHGPFGLMDKVGLDIVEQIELTYYDESKDPDDLPPRALREMIEQGRLGEKTGRGFYEYPDPAYSRPGWLKGTK</sequence>
<dbReference type="InterPro" id="IPR008927">
    <property type="entry name" value="6-PGluconate_DH-like_C_sf"/>
</dbReference>
<reference evidence="6" key="1">
    <citation type="submission" date="2022-09" db="EMBL/GenBank/DDBJ databases">
        <title>Culturomic study of gut microbiota in children with autism spectrum disorder.</title>
        <authorList>
            <person name="Efimov B.A."/>
            <person name="Chaplin A.V."/>
            <person name="Sokolova S.R."/>
            <person name="Pikina A.P."/>
            <person name="Korzhanova M."/>
            <person name="Belova V."/>
            <person name="Korostin D."/>
        </authorList>
    </citation>
    <scope>NUCLEOTIDE SEQUENCE</scope>
    <source>
        <strain evidence="6">ASD5510</strain>
    </source>
</reference>
<dbReference type="GO" id="GO:0016616">
    <property type="term" value="F:oxidoreductase activity, acting on the CH-OH group of donors, NAD or NADP as acceptor"/>
    <property type="evidence" value="ECO:0007669"/>
    <property type="project" value="InterPro"/>
</dbReference>